<sequence>MEHNQTQEQLKNSTLILVLGILSIVTCCCYGVIGIVLGIITIVLAQKATAIYAANPDMYTGFQNVKIGKILAIIGLVLSVLYLLATIWAVMTFGWEAMQDQELMQEKMQEMMGQ</sequence>
<dbReference type="RefSeq" id="WP_028873497.1">
    <property type="nucleotide sequence ID" value="NZ_VOSB01000003.1"/>
</dbReference>
<dbReference type="STRING" id="1123037.GCA_000425305_00826"/>
<dbReference type="OrthoDB" id="1099888at2"/>
<evidence type="ECO:0000256" key="1">
    <source>
        <dbReference type="SAM" id="Phobius"/>
    </source>
</evidence>
<protein>
    <submittedName>
        <fullName evidence="2">DUF4190 domain-containing protein</fullName>
    </submittedName>
</protein>
<dbReference type="NCBIfam" id="NF040945">
    <property type="entry name" value="CCC_membrane"/>
    <property type="match status" value="1"/>
</dbReference>
<comment type="caution">
    <text evidence="2">The sequence shown here is derived from an EMBL/GenBank/DDBJ whole genome shotgun (WGS) entry which is preliminary data.</text>
</comment>
<dbReference type="Pfam" id="PF07666">
    <property type="entry name" value="MpPF26"/>
    <property type="match status" value="1"/>
</dbReference>
<reference evidence="2 3" key="1">
    <citation type="submission" date="2019-08" db="EMBL/GenBank/DDBJ databases">
        <title>Genome of Psychroserpens burtonensis ACAM 167.</title>
        <authorList>
            <person name="Bowman J.P."/>
        </authorList>
    </citation>
    <scope>NUCLEOTIDE SEQUENCE [LARGE SCALE GENOMIC DNA]</scope>
    <source>
        <strain evidence="2 3">ACAM 167</strain>
    </source>
</reference>
<dbReference type="InterPro" id="IPR011655">
    <property type="entry name" value="MpPF26"/>
</dbReference>
<proteinExistence type="predicted"/>
<keyword evidence="1" id="KW-0472">Membrane</keyword>
<evidence type="ECO:0000313" key="2">
    <source>
        <dbReference type="EMBL" id="TXE19608.1"/>
    </source>
</evidence>
<dbReference type="EMBL" id="VOSB01000003">
    <property type="protein sequence ID" value="TXE19608.1"/>
    <property type="molecule type" value="Genomic_DNA"/>
</dbReference>
<dbReference type="Proteomes" id="UP000321938">
    <property type="component" value="Unassembled WGS sequence"/>
</dbReference>
<gene>
    <name evidence="2" type="ORF">ES692_02320</name>
</gene>
<feature type="transmembrane region" description="Helical" evidence="1">
    <location>
        <begin position="15"/>
        <end position="45"/>
    </location>
</feature>
<name>A0A5C7BBS5_9FLAO</name>
<keyword evidence="1" id="KW-1133">Transmembrane helix</keyword>
<organism evidence="2 3">
    <name type="scientific">Psychroserpens burtonensis</name>
    <dbReference type="NCBI Taxonomy" id="49278"/>
    <lineage>
        <taxon>Bacteria</taxon>
        <taxon>Pseudomonadati</taxon>
        <taxon>Bacteroidota</taxon>
        <taxon>Flavobacteriia</taxon>
        <taxon>Flavobacteriales</taxon>
        <taxon>Flavobacteriaceae</taxon>
        <taxon>Psychroserpens</taxon>
    </lineage>
</organism>
<feature type="transmembrane region" description="Helical" evidence="1">
    <location>
        <begin position="70"/>
        <end position="95"/>
    </location>
</feature>
<dbReference type="AlphaFoldDB" id="A0A5C7BBS5"/>
<keyword evidence="3" id="KW-1185">Reference proteome</keyword>
<evidence type="ECO:0000313" key="3">
    <source>
        <dbReference type="Proteomes" id="UP000321938"/>
    </source>
</evidence>
<accession>A0A5C7BBS5</accession>
<keyword evidence="1" id="KW-0812">Transmembrane</keyword>